<dbReference type="RefSeq" id="WP_044849806.1">
    <property type="nucleotide sequence ID" value="NZ_CP016174.1"/>
</dbReference>
<evidence type="ECO:0000256" key="1">
    <source>
        <dbReference type="SAM" id="Phobius"/>
    </source>
</evidence>
<name>A0A193C314_AMYOR</name>
<keyword evidence="3" id="KW-1185">Reference proteome</keyword>
<organism evidence="2 3">
    <name type="scientific">Amycolatopsis orientalis</name>
    <name type="common">Nocardia orientalis</name>
    <dbReference type="NCBI Taxonomy" id="31958"/>
    <lineage>
        <taxon>Bacteria</taxon>
        <taxon>Bacillati</taxon>
        <taxon>Actinomycetota</taxon>
        <taxon>Actinomycetes</taxon>
        <taxon>Pseudonocardiales</taxon>
        <taxon>Pseudonocardiaceae</taxon>
        <taxon>Amycolatopsis</taxon>
    </lineage>
</organism>
<proteinExistence type="predicted"/>
<reference evidence="2 3" key="1">
    <citation type="journal article" date="2015" name="Genome Announc.">
        <title>Draft Genome Sequence of Norvancomycin-Producing Strain Amycolatopsis orientalis CPCC200066.</title>
        <authorList>
            <person name="Lei X."/>
            <person name="Yuan F."/>
            <person name="Shi Y."/>
            <person name="Li X."/>
            <person name="Wang L."/>
            <person name="Hong B."/>
        </authorList>
    </citation>
    <scope>NUCLEOTIDE SEQUENCE [LARGE SCALE GENOMIC DNA]</scope>
    <source>
        <strain evidence="2 3">B-37</strain>
    </source>
</reference>
<sequence length="75" mass="8165">MSGFGKWSLGIGLLLMAVAVGCSMLDRIPASVITGIIGLLGLSIAGYDLIDTWSERAELRRRSERARQARESEQD</sequence>
<accession>A0A193C314</accession>
<dbReference type="Proteomes" id="UP000093695">
    <property type="component" value="Chromosome"/>
</dbReference>
<protein>
    <submittedName>
        <fullName evidence="2">Uncharacterized protein</fullName>
    </submittedName>
</protein>
<keyword evidence="1" id="KW-1133">Transmembrane helix</keyword>
<keyword evidence="1" id="KW-0472">Membrane</keyword>
<dbReference type="EMBL" id="CP016174">
    <property type="protein sequence ID" value="ANN18770.1"/>
    <property type="molecule type" value="Genomic_DNA"/>
</dbReference>
<keyword evidence="1" id="KW-0812">Transmembrane</keyword>
<dbReference type="PROSITE" id="PS51257">
    <property type="entry name" value="PROKAR_LIPOPROTEIN"/>
    <property type="match status" value="1"/>
</dbReference>
<dbReference type="KEGG" id="aori:SD37_26210"/>
<dbReference type="AlphaFoldDB" id="A0A193C314"/>
<evidence type="ECO:0000313" key="2">
    <source>
        <dbReference type="EMBL" id="ANN18770.1"/>
    </source>
</evidence>
<feature type="transmembrane region" description="Helical" evidence="1">
    <location>
        <begin position="29"/>
        <end position="50"/>
    </location>
</feature>
<evidence type="ECO:0000313" key="3">
    <source>
        <dbReference type="Proteomes" id="UP000093695"/>
    </source>
</evidence>
<gene>
    <name evidence="2" type="ORF">SD37_26210</name>
</gene>